<evidence type="ECO:0000256" key="2">
    <source>
        <dbReference type="SAM" id="SignalP"/>
    </source>
</evidence>
<feature type="compositionally biased region" description="Polar residues" evidence="1">
    <location>
        <begin position="354"/>
        <end position="366"/>
    </location>
</feature>
<name>A0A915EIH5_9BILA</name>
<feature type="region of interest" description="Disordered" evidence="1">
    <location>
        <begin position="202"/>
        <end position="222"/>
    </location>
</feature>
<dbReference type="AlphaFoldDB" id="A0A915EIH5"/>
<feature type="signal peptide" evidence="2">
    <location>
        <begin position="1"/>
        <end position="20"/>
    </location>
</feature>
<feature type="chain" id="PRO_5037287901" evidence="2">
    <location>
        <begin position="21"/>
        <end position="366"/>
    </location>
</feature>
<evidence type="ECO:0000313" key="3">
    <source>
        <dbReference type="Proteomes" id="UP000887574"/>
    </source>
</evidence>
<feature type="region of interest" description="Disordered" evidence="1">
    <location>
        <begin position="261"/>
        <end position="366"/>
    </location>
</feature>
<proteinExistence type="predicted"/>
<evidence type="ECO:0000313" key="4">
    <source>
        <dbReference type="WBParaSite" id="jg7043"/>
    </source>
</evidence>
<evidence type="ECO:0000256" key="1">
    <source>
        <dbReference type="SAM" id="MobiDB-lite"/>
    </source>
</evidence>
<dbReference type="WBParaSite" id="jg7043">
    <property type="protein sequence ID" value="jg7043"/>
    <property type="gene ID" value="jg7043"/>
</dbReference>
<feature type="compositionally biased region" description="Low complexity" evidence="1">
    <location>
        <begin position="293"/>
        <end position="304"/>
    </location>
</feature>
<keyword evidence="3" id="KW-1185">Reference proteome</keyword>
<reference evidence="4" key="1">
    <citation type="submission" date="2022-11" db="UniProtKB">
        <authorList>
            <consortium name="WormBaseParasite"/>
        </authorList>
    </citation>
    <scope>IDENTIFICATION</scope>
</reference>
<feature type="compositionally biased region" description="Low complexity" evidence="1">
    <location>
        <begin position="323"/>
        <end position="338"/>
    </location>
</feature>
<feature type="compositionally biased region" description="Low complexity" evidence="1">
    <location>
        <begin position="145"/>
        <end position="163"/>
    </location>
</feature>
<organism evidence="3 4">
    <name type="scientific">Ditylenchus dipsaci</name>
    <dbReference type="NCBI Taxonomy" id="166011"/>
    <lineage>
        <taxon>Eukaryota</taxon>
        <taxon>Metazoa</taxon>
        <taxon>Ecdysozoa</taxon>
        <taxon>Nematoda</taxon>
        <taxon>Chromadorea</taxon>
        <taxon>Rhabditida</taxon>
        <taxon>Tylenchina</taxon>
        <taxon>Tylenchomorpha</taxon>
        <taxon>Sphaerularioidea</taxon>
        <taxon>Anguinidae</taxon>
        <taxon>Anguininae</taxon>
        <taxon>Ditylenchus</taxon>
    </lineage>
</organism>
<accession>A0A915EIH5</accession>
<feature type="region of interest" description="Disordered" evidence="1">
    <location>
        <begin position="145"/>
        <end position="170"/>
    </location>
</feature>
<protein>
    <submittedName>
        <fullName evidence="4">Uncharacterized protein</fullName>
    </submittedName>
</protein>
<sequence length="366" mass="37103">MLLPIFLFLQVIHFSELISASSSSSTLTNYGSDDSKALSSGVNKMIPHKPSLAMMTADLLDPIAVDLVYPMTAMPLNMGNSLALSNSNSLGSAGVVAPNSDTSSIVVQNSLALSNSNSLGSAVVVNPDSDTSDIAVHNSLALSESNSLGSVGSSAEKSGGESSIPNSLALSNSQSLGSAGSLTSDPDDSSLVDNTLALNNSQSLGSTGYQSSSSDSSKPVHSSLAISNSQSLGSAGAKAALDESIAAGTVSNSLAASDSMPISVENRPDSHSLGSTGYVSKPKSSEAELRPVSNSLKSSSSQSLRNKDHTNSMSLGSLQHSNSQSVGLSGGHSLSLGSTEVRSAYDASEDNRKSTITTKEPGHTSL</sequence>
<feature type="compositionally biased region" description="Polar residues" evidence="1">
    <location>
        <begin position="311"/>
        <end position="322"/>
    </location>
</feature>
<keyword evidence="2" id="KW-0732">Signal</keyword>
<dbReference type="Proteomes" id="UP000887574">
    <property type="component" value="Unplaced"/>
</dbReference>